<dbReference type="STRING" id="33960.TY91_14235"/>
<dbReference type="PROSITE" id="PS00101">
    <property type="entry name" value="HEXAPEP_TRANSFERASES"/>
    <property type="match status" value="1"/>
</dbReference>
<dbReference type="InterPro" id="IPR018357">
    <property type="entry name" value="Hexapep_transf_CS"/>
</dbReference>
<dbReference type="SUPFAM" id="SSF51161">
    <property type="entry name" value="Trimeric LpxA-like enzymes"/>
    <property type="match status" value="1"/>
</dbReference>
<dbReference type="Proteomes" id="UP000051845">
    <property type="component" value="Unassembled WGS sequence"/>
</dbReference>
<evidence type="ECO:0000313" key="5">
    <source>
        <dbReference type="Proteomes" id="UP000051845"/>
    </source>
</evidence>
<comment type="caution">
    <text evidence="4">The sequence shown here is derived from an EMBL/GenBank/DDBJ whole genome shotgun (WGS) entry which is preliminary data.</text>
</comment>
<evidence type="ECO:0000313" key="4">
    <source>
        <dbReference type="EMBL" id="KRM77105.1"/>
    </source>
</evidence>
<dbReference type="InterPro" id="IPR051159">
    <property type="entry name" value="Hexapeptide_acetyltransf"/>
</dbReference>
<dbReference type="InterPro" id="IPR001451">
    <property type="entry name" value="Hexapep"/>
</dbReference>
<evidence type="ECO:0000256" key="1">
    <source>
        <dbReference type="ARBA" id="ARBA00007274"/>
    </source>
</evidence>
<dbReference type="EMBL" id="AYYR01000013">
    <property type="protein sequence ID" value="KRM77105.1"/>
    <property type="molecule type" value="Genomic_DNA"/>
</dbReference>
<evidence type="ECO:0000256" key="2">
    <source>
        <dbReference type="ARBA" id="ARBA00022679"/>
    </source>
</evidence>
<evidence type="ECO:0000256" key="3">
    <source>
        <dbReference type="ARBA" id="ARBA00022737"/>
    </source>
</evidence>
<accession>A0A0R2BD97</accession>
<proteinExistence type="inferred from homology"/>
<organism evidence="4 5">
    <name type="scientific">Secundilactobacillus collinoides DSM 20515 = JCM 1123</name>
    <dbReference type="NCBI Taxonomy" id="1423733"/>
    <lineage>
        <taxon>Bacteria</taxon>
        <taxon>Bacillati</taxon>
        <taxon>Bacillota</taxon>
        <taxon>Bacilli</taxon>
        <taxon>Lactobacillales</taxon>
        <taxon>Lactobacillaceae</taxon>
        <taxon>Secundilactobacillus</taxon>
    </lineage>
</organism>
<protein>
    <submittedName>
        <fullName evidence="4">Acetyltransferase</fullName>
    </submittedName>
</protein>
<dbReference type="AlphaFoldDB" id="A0A0R2BD97"/>
<name>A0A0R2BD97_SECCO</name>
<dbReference type="RefSeq" id="WP_054761410.1">
    <property type="nucleotide sequence ID" value="NZ_AYYR01000013.1"/>
</dbReference>
<dbReference type="PATRIC" id="fig|1423733.4.peg.360"/>
<dbReference type="PANTHER" id="PTHR23416">
    <property type="entry name" value="SIALIC ACID SYNTHASE-RELATED"/>
    <property type="match status" value="1"/>
</dbReference>
<keyword evidence="2 4" id="KW-0808">Transferase</keyword>
<dbReference type="PANTHER" id="PTHR23416:SF23">
    <property type="entry name" value="ACETYLTRANSFERASE C18B11.09C-RELATED"/>
    <property type="match status" value="1"/>
</dbReference>
<dbReference type="InterPro" id="IPR011004">
    <property type="entry name" value="Trimer_LpxA-like_sf"/>
</dbReference>
<dbReference type="Pfam" id="PF00132">
    <property type="entry name" value="Hexapep"/>
    <property type="match status" value="1"/>
</dbReference>
<reference evidence="4 5" key="1">
    <citation type="journal article" date="2015" name="Genome Announc.">
        <title>Expanding the biotechnology potential of lactobacilli through comparative genomics of 213 strains and associated genera.</title>
        <authorList>
            <person name="Sun Z."/>
            <person name="Harris H.M."/>
            <person name="McCann A."/>
            <person name="Guo C."/>
            <person name="Argimon S."/>
            <person name="Zhang W."/>
            <person name="Yang X."/>
            <person name="Jeffery I.B."/>
            <person name="Cooney J.C."/>
            <person name="Kagawa T.F."/>
            <person name="Liu W."/>
            <person name="Song Y."/>
            <person name="Salvetti E."/>
            <person name="Wrobel A."/>
            <person name="Rasinkangas P."/>
            <person name="Parkhill J."/>
            <person name="Rea M.C."/>
            <person name="O'Sullivan O."/>
            <person name="Ritari J."/>
            <person name="Douillard F.P."/>
            <person name="Paul Ross R."/>
            <person name="Yang R."/>
            <person name="Briner A.E."/>
            <person name="Felis G.E."/>
            <person name="de Vos W.M."/>
            <person name="Barrangou R."/>
            <person name="Klaenhammer T.R."/>
            <person name="Caufield P.W."/>
            <person name="Cui Y."/>
            <person name="Zhang H."/>
            <person name="O'Toole P.W."/>
        </authorList>
    </citation>
    <scope>NUCLEOTIDE SEQUENCE [LARGE SCALE GENOMIC DNA]</scope>
    <source>
        <strain evidence="4 5">DSM 20515</strain>
    </source>
</reference>
<comment type="similarity">
    <text evidence="1">Belongs to the transferase hexapeptide repeat family.</text>
</comment>
<keyword evidence="3" id="KW-0677">Repeat</keyword>
<dbReference type="GO" id="GO:0008374">
    <property type="term" value="F:O-acyltransferase activity"/>
    <property type="evidence" value="ECO:0007669"/>
    <property type="project" value="TreeGrafter"/>
</dbReference>
<dbReference type="Gene3D" id="2.160.10.10">
    <property type="entry name" value="Hexapeptide repeat proteins"/>
    <property type="match status" value="1"/>
</dbReference>
<gene>
    <name evidence="4" type="ORF">FC82_GL000336</name>
</gene>
<sequence>MKRVDMRTKAYAPDIIELNRSGDLCFEINQTKPRTEKMRQLINELLLTPLDATSNIASPMDIDRGKMLHIGKHVFINHHLTAMAIDNITIEDNVMIGPDVSLLTANHDFSDHYVLEAAPILIKRNAWIGAKAVILPGITVGENAVVAGGAVVTKNVPANTVVGGNPARILKELDEK</sequence>